<feature type="compositionally biased region" description="Basic and acidic residues" evidence="4">
    <location>
        <begin position="84"/>
        <end position="95"/>
    </location>
</feature>
<evidence type="ECO:0000259" key="5">
    <source>
        <dbReference type="SMART" id="SM00449"/>
    </source>
</evidence>
<dbReference type="InterPro" id="IPR043136">
    <property type="entry name" value="B30.2/SPRY_sf"/>
</dbReference>
<dbReference type="EMBL" id="QWIJ01000020">
    <property type="protein sequence ID" value="RMX89738.1"/>
    <property type="molecule type" value="Genomic_DNA"/>
</dbReference>
<comment type="subcellular location">
    <subcellularLocation>
        <location evidence="1">Nucleus</location>
    </subcellularLocation>
</comment>
<feature type="region of interest" description="Disordered" evidence="4">
    <location>
        <begin position="56"/>
        <end position="176"/>
    </location>
</feature>
<evidence type="ECO:0000256" key="4">
    <source>
        <dbReference type="SAM" id="MobiDB-lite"/>
    </source>
</evidence>
<dbReference type="SUPFAM" id="SSF49899">
    <property type="entry name" value="Concanavalin A-like lectins/glucanases"/>
    <property type="match status" value="1"/>
</dbReference>
<dbReference type="InterPro" id="IPR013320">
    <property type="entry name" value="ConA-like_dom_sf"/>
</dbReference>
<gene>
    <name evidence="6" type="ORF">D0869_00641</name>
</gene>
<dbReference type="InterPro" id="IPR037353">
    <property type="entry name" value="ASH2"/>
</dbReference>
<feature type="compositionally biased region" description="Basic residues" evidence="4">
    <location>
        <begin position="348"/>
        <end position="365"/>
    </location>
</feature>
<feature type="compositionally biased region" description="Basic and acidic residues" evidence="4">
    <location>
        <begin position="121"/>
        <end position="137"/>
    </location>
</feature>
<reference evidence="6 7" key="1">
    <citation type="journal article" date="2018" name="BMC Genomics">
        <title>Genomic evidence for intraspecific hybridization in a clonal and extremely halotolerant yeast.</title>
        <authorList>
            <person name="Gostincar C."/>
            <person name="Stajich J.E."/>
            <person name="Zupancic J."/>
            <person name="Zalar P."/>
            <person name="Gunde-Cimerman N."/>
        </authorList>
    </citation>
    <scope>NUCLEOTIDE SEQUENCE [LARGE SCALE GENOMIC DNA]</scope>
    <source>
        <strain evidence="6 7">EXF-6656</strain>
    </source>
</reference>
<evidence type="ECO:0000256" key="3">
    <source>
        <dbReference type="ARBA" id="ARBA00038149"/>
    </source>
</evidence>
<dbReference type="PANTHER" id="PTHR10598">
    <property type="entry name" value="SET1/ASH2 HISTONE METHYLTRANSFERASE COMPLEX SUBUNIT ASH2"/>
    <property type="match status" value="1"/>
</dbReference>
<keyword evidence="2" id="KW-0539">Nucleus</keyword>
<evidence type="ECO:0000313" key="7">
    <source>
        <dbReference type="Proteomes" id="UP000281245"/>
    </source>
</evidence>
<dbReference type="SMART" id="SM00449">
    <property type="entry name" value="SPRY"/>
    <property type="match status" value="1"/>
</dbReference>
<dbReference type="AlphaFoldDB" id="A0A3M6XGQ6"/>
<evidence type="ECO:0000256" key="1">
    <source>
        <dbReference type="ARBA" id="ARBA00004123"/>
    </source>
</evidence>
<evidence type="ECO:0000256" key="2">
    <source>
        <dbReference type="ARBA" id="ARBA00023242"/>
    </source>
</evidence>
<dbReference type="CDD" id="cd12872">
    <property type="entry name" value="SPRY_Ash2"/>
    <property type="match status" value="1"/>
</dbReference>
<feature type="compositionally biased region" description="Gly residues" evidence="4">
    <location>
        <begin position="663"/>
        <end position="685"/>
    </location>
</feature>
<dbReference type="VEuPathDB" id="FungiDB:BTJ68_07942"/>
<feature type="region of interest" description="Disordered" evidence="4">
    <location>
        <begin position="348"/>
        <end position="381"/>
    </location>
</feature>
<dbReference type="InterPro" id="IPR003877">
    <property type="entry name" value="SPRY_dom"/>
</dbReference>
<dbReference type="GO" id="GO:0048188">
    <property type="term" value="C:Set1C/COMPASS complex"/>
    <property type="evidence" value="ECO:0007669"/>
    <property type="project" value="InterPro"/>
</dbReference>
<evidence type="ECO:0000313" key="6">
    <source>
        <dbReference type="EMBL" id="RMX89738.1"/>
    </source>
</evidence>
<dbReference type="GO" id="GO:0000976">
    <property type="term" value="F:transcription cis-regulatory region binding"/>
    <property type="evidence" value="ECO:0007669"/>
    <property type="project" value="TreeGrafter"/>
</dbReference>
<sequence length="692" mass="74733">MLRPGLGPQEFAKSYVMSFSGDALATPWAFLTRQAGALSRPVVVKLTVETMDTAMADPDLAPQPDQASNNHDTNNTPTTNNHLHAPEHEHAHAPKEPSPLNPSHSSSRPPSKTPAPLPIQREQREKKDSLKKRESAMDGKPPPISSLGKRKANAAHAHPSPQRFNVPPPRPQDFEAPKEDVMVSHEPNAFEIPNSHRQLYKPVDLAENKRGYRYQRAIADPQFPHKQFYRATSPPPHYGRFSFEDADRNMHFATDALVTTNEKGWRMVRSNLCAREGTMYYEVKIHKGVPAMGGEAPAPAEGDATAAAGPQPHVRFGFARREAPLDGPVGFDGYSYGITDIRFEPMHRSRPSKFFHPKPKPKKGASKAGLTTAPPPITLPLEDQDIREGDIIGLELQLPSLNLHRKIVTGVYNPAVDIGDGFDDAPSYTRKDGSSAANHEDETVAARDIIRDRIPVPYKGNSYFEIIDHVPSKPMEIYTDRQTNLSSLSASTPTATVKDTGGAAIALKAPPNPNHEYASLRTLPHSALRVYKNGKLIGTAFENLLAFLPPASAPSRIMGAREGFDDGFVGYFPAVACFGGGVAEVNFGGGGAKGKDGGGFWCPPEHVRETMSAASAGASAGAGSGWNPGRTPRPIGERYREQIAEDVVWDVIDEVDFFMQDGGEVGDGTAAEGGGVGGSSGGGKGSRLKQEV</sequence>
<name>A0A3M6XGQ6_HORWE</name>
<dbReference type="OrthoDB" id="10266026at2759"/>
<accession>A0A3M6XGQ6</accession>
<dbReference type="Gene3D" id="2.60.120.920">
    <property type="match status" value="1"/>
</dbReference>
<dbReference type="PANTHER" id="PTHR10598:SF0">
    <property type="entry name" value="SET1_ASH2 HISTONE METHYLTRANSFERASE COMPLEX SUBUNIT ASH2"/>
    <property type="match status" value="1"/>
</dbReference>
<feature type="compositionally biased region" description="Polar residues" evidence="4">
    <location>
        <begin position="101"/>
        <end position="110"/>
    </location>
</feature>
<comment type="caution">
    <text evidence="6">The sequence shown here is derived from an EMBL/GenBank/DDBJ whole genome shotgun (WGS) entry which is preliminary data.</text>
</comment>
<feature type="region of interest" description="Disordered" evidence="4">
    <location>
        <begin position="663"/>
        <end position="692"/>
    </location>
</feature>
<organism evidence="6 7">
    <name type="scientific">Hortaea werneckii</name>
    <name type="common">Black yeast</name>
    <name type="synonym">Cladosporium werneckii</name>
    <dbReference type="NCBI Taxonomy" id="91943"/>
    <lineage>
        <taxon>Eukaryota</taxon>
        <taxon>Fungi</taxon>
        <taxon>Dikarya</taxon>
        <taxon>Ascomycota</taxon>
        <taxon>Pezizomycotina</taxon>
        <taxon>Dothideomycetes</taxon>
        <taxon>Dothideomycetidae</taxon>
        <taxon>Mycosphaerellales</taxon>
        <taxon>Teratosphaeriaceae</taxon>
        <taxon>Hortaea</taxon>
    </lineage>
</organism>
<dbReference type="Proteomes" id="UP000281245">
    <property type="component" value="Unassembled WGS sequence"/>
</dbReference>
<protein>
    <recommendedName>
        <fullName evidence="5">SPRY domain-containing protein</fullName>
    </recommendedName>
</protein>
<comment type="similarity">
    <text evidence="3">Belongs to the cclA family.</text>
</comment>
<feature type="compositionally biased region" description="Low complexity" evidence="4">
    <location>
        <begin position="69"/>
        <end position="83"/>
    </location>
</feature>
<feature type="domain" description="SPRY" evidence="5">
    <location>
        <begin position="276"/>
        <end position="591"/>
    </location>
</feature>
<proteinExistence type="inferred from homology"/>